<dbReference type="InterPro" id="IPR003959">
    <property type="entry name" value="ATPase_AAA_core"/>
</dbReference>
<dbReference type="Pfam" id="PF13304">
    <property type="entry name" value="AAA_21"/>
    <property type="match status" value="1"/>
</dbReference>
<keyword evidence="3" id="KW-1185">Reference proteome</keyword>
<dbReference type="EMBL" id="JAAKYA010000043">
    <property type="protein sequence ID" value="NGO39095.1"/>
    <property type="molecule type" value="Genomic_DNA"/>
</dbReference>
<name>A0A6M1RR16_9BACT</name>
<proteinExistence type="predicted"/>
<feature type="domain" description="ATPase AAA-type core" evidence="1">
    <location>
        <begin position="185"/>
        <end position="367"/>
    </location>
</feature>
<dbReference type="PIRSF" id="PIRSF029347">
    <property type="entry name" value="RecF"/>
    <property type="match status" value="1"/>
</dbReference>
<dbReference type="GO" id="GO:0005524">
    <property type="term" value="F:ATP binding"/>
    <property type="evidence" value="ECO:0007669"/>
    <property type="project" value="InterPro"/>
</dbReference>
<dbReference type="AlphaFoldDB" id="A0A6M1RR16"/>
<dbReference type="SUPFAM" id="SSF52540">
    <property type="entry name" value="P-loop containing nucleoside triphosphate hydrolases"/>
    <property type="match status" value="1"/>
</dbReference>
<evidence type="ECO:0000259" key="1">
    <source>
        <dbReference type="Pfam" id="PF13304"/>
    </source>
</evidence>
<comment type="caution">
    <text evidence="2">The sequence shown here is derived from an EMBL/GenBank/DDBJ whole genome shotgun (WGS) entry which is preliminary data.</text>
</comment>
<dbReference type="PANTHER" id="PTHR40396">
    <property type="entry name" value="ATPASE-LIKE PROTEIN"/>
    <property type="match status" value="1"/>
</dbReference>
<dbReference type="GO" id="GO:0016887">
    <property type="term" value="F:ATP hydrolysis activity"/>
    <property type="evidence" value="ECO:0007669"/>
    <property type="project" value="InterPro"/>
</dbReference>
<dbReference type="NCBIfam" id="NF047739">
    <property type="entry name" value="antiphage_MADS3"/>
    <property type="match status" value="1"/>
</dbReference>
<dbReference type="RefSeq" id="WP_165106902.1">
    <property type="nucleotide sequence ID" value="NZ_JAAKYA010000043.1"/>
</dbReference>
<reference evidence="2 3" key="1">
    <citation type="submission" date="2020-02" db="EMBL/GenBank/DDBJ databases">
        <title>Draft genome sequence of Limisphaera ngatamarikiensis NGM72.4T, a thermophilic Verrucomicrobia grouped in subdivision 3.</title>
        <authorList>
            <person name="Carere C.R."/>
            <person name="Steen J."/>
            <person name="Hugenholtz P."/>
            <person name="Stott M.B."/>
        </authorList>
    </citation>
    <scope>NUCLEOTIDE SEQUENCE [LARGE SCALE GENOMIC DNA]</scope>
    <source>
        <strain evidence="2 3">NGM72.4</strain>
    </source>
</reference>
<dbReference type="Proteomes" id="UP000477311">
    <property type="component" value="Unassembled WGS sequence"/>
</dbReference>
<evidence type="ECO:0000313" key="3">
    <source>
        <dbReference type="Proteomes" id="UP000477311"/>
    </source>
</evidence>
<evidence type="ECO:0000313" key="2">
    <source>
        <dbReference type="EMBL" id="NGO39095.1"/>
    </source>
</evidence>
<dbReference type="InterPro" id="IPR014555">
    <property type="entry name" value="RecF-like"/>
</dbReference>
<accession>A0A6M1RR16</accession>
<gene>
    <name evidence="2" type="ORF">G4L39_06745</name>
</gene>
<dbReference type="InterPro" id="IPR027417">
    <property type="entry name" value="P-loop_NTPase"/>
</dbReference>
<dbReference type="PANTHER" id="PTHR40396:SF1">
    <property type="entry name" value="ATPASE AAA-TYPE CORE DOMAIN-CONTAINING PROTEIN"/>
    <property type="match status" value="1"/>
</dbReference>
<organism evidence="2 3">
    <name type="scientific">Limisphaera ngatamarikiensis</name>
    <dbReference type="NCBI Taxonomy" id="1324935"/>
    <lineage>
        <taxon>Bacteria</taxon>
        <taxon>Pseudomonadati</taxon>
        <taxon>Verrucomicrobiota</taxon>
        <taxon>Verrucomicrobiia</taxon>
        <taxon>Limisphaerales</taxon>
        <taxon>Limisphaeraceae</taxon>
        <taxon>Limisphaera</taxon>
    </lineage>
</organism>
<sequence>MIRKVEALRYRCLLHVSRPISAFQILVGPNASGKTSFLDIIRFLGLLVSEGLDAAIGERSENLEDLVWQHQKDAFELAIEVDIPKERRQLLPSHYDVCRYEVRIGIDLKSRENSILAERLLLMTSEGDGKPVQREIFPDVQTPPKTILKKVPARGIKTVVNKVPAGNDNFYDETGKGWDHAFKLGPRKSALGNLPEDETKFPVATWVKSILTTGIETIALNSASMRKPSPPGQPKMFRPDGSNLPWVVEQFKNTRPRDFERWLAHVRTALPDLETIETVERPEDKHRYLRLVYNTGVAVPSWTASDGTLRLLALTLLGHTGNSGKVFLIEEPENGIHPLAVETVYQSLASAYEAQILCATHSPIILSLAEPKDVLCFAKTPKGATDIVRGDEHPNLRDWKRGADLGTLFATGVLG</sequence>
<protein>
    <submittedName>
        <fullName evidence="2">AAA family ATPase</fullName>
    </submittedName>
</protein>
<dbReference type="Gene3D" id="3.40.50.300">
    <property type="entry name" value="P-loop containing nucleotide triphosphate hydrolases"/>
    <property type="match status" value="2"/>
</dbReference>